<dbReference type="AlphaFoldDB" id="B9TIM5"/>
<dbReference type="SUPFAM" id="SSF159594">
    <property type="entry name" value="XCC0632-like"/>
    <property type="match status" value="1"/>
</dbReference>
<dbReference type="EMBL" id="EQ982719">
    <property type="protein sequence ID" value="EEF24290.1"/>
    <property type="molecule type" value="Genomic_DNA"/>
</dbReference>
<protein>
    <recommendedName>
        <fullName evidence="1">ABC-type transport auxiliary lipoprotein component domain-containing protein</fullName>
    </recommendedName>
</protein>
<dbReference type="InterPro" id="IPR005586">
    <property type="entry name" value="ABC_trans_aux"/>
</dbReference>
<gene>
    <name evidence="2" type="ORF">RCOM_1815730</name>
</gene>
<dbReference type="Pfam" id="PF03886">
    <property type="entry name" value="ABC_trans_aux"/>
    <property type="match status" value="1"/>
</dbReference>
<dbReference type="InParanoid" id="B9TIM5"/>
<evidence type="ECO:0000313" key="2">
    <source>
        <dbReference type="EMBL" id="EEF24290.1"/>
    </source>
</evidence>
<evidence type="ECO:0000259" key="1">
    <source>
        <dbReference type="Pfam" id="PF03886"/>
    </source>
</evidence>
<dbReference type="Proteomes" id="UP000008311">
    <property type="component" value="Unassembled WGS sequence"/>
</dbReference>
<proteinExistence type="predicted"/>
<evidence type="ECO:0000313" key="3">
    <source>
        <dbReference type="Proteomes" id="UP000008311"/>
    </source>
</evidence>
<sequence length="182" mass="19769">MLIGCTSSPRERYYVLSANIDTQQAKNPTATYGIVIGTVTIPEVVDRPQIVVLKADSQVSVAEQSRWAEPLNSNISRVVADNLAHLLPGAQVSSVAQSRTVASDYRVMVEVQHFDSIVGEGVRDEFLWIVHTPNSDGVEKRGRTVVRETAEGGEYAALVAAHSRALTTLSRDIATAIQAIRQ</sequence>
<reference evidence="3" key="1">
    <citation type="journal article" date="2010" name="Nat. Biotechnol.">
        <title>Draft genome sequence of the oilseed species Ricinus communis.</title>
        <authorList>
            <person name="Chan A.P."/>
            <person name="Crabtree J."/>
            <person name="Zhao Q."/>
            <person name="Lorenzi H."/>
            <person name="Orvis J."/>
            <person name="Puiu D."/>
            <person name="Melake-Berhan A."/>
            <person name="Jones K.M."/>
            <person name="Redman J."/>
            <person name="Chen G."/>
            <person name="Cahoon E.B."/>
            <person name="Gedil M."/>
            <person name="Stanke M."/>
            <person name="Haas B.J."/>
            <person name="Wortman J.R."/>
            <person name="Fraser-Liggett C.M."/>
            <person name="Ravel J."/>
            <person name="Rabinowicz P.D."/>
        </authorList>
    </citation>
    <scope>NUCLEOTIDE SEQUENCE [LARGE SCALE GENOMIC DNA]</scope>
    <source>
        <strain evidence="3">cv. Hale</strain>
    </source>
</reference>
<dbReference type="Gene3D" id="3.40.50.10610">
    <property type="entry name" value="ABC-type transport auxiliary lipoprotein component"/>
    <property type="match status" value="1"/>
</dbReference>
<dbReference type="STRING" id="3988.B9TIM5"/>
<feature type="domain" description="ABC-type transport auxiliary lipoprotein component" evidence="1">
    <location>
        <begin position="14"/>
        <end position="174"/>
    </location>
</feature>
<keyword evidence="3" id="KW-1185">Reference proteome</keyword>
<accession>B9TIM5</accession>
<name>B9TIM5_RICCO</name>
<organism evidence="2 3">
    <name type="scientific">Ricinus communis</name>
    <name type="common">Castor bean</name>
    <dbReference type="NCBI Taxonomy" id="3988"/>
    <lineage>
        <taxon>Eukaryota</taxon>
        <taxon>Viridiplantae</taxon>
        <taxon>Streptophyta</taxon>
        <taxon>Embryophyta</taxon>
        <taxon>Tracheophyta</taxon>
        <taxon>Spermatophyta</taxon>
        <taxon>Magnoliopsida</taxon>
        <taxon>eudicotyledons</taxon>
        <taxon>Gunneridae</taxon>
        <taxon>Pentapetalae</taxon>
        <taxon>rosids</taxon>
        <taxon>fabids</taxon>
        <taxon>Malpighiales</taxon>
        <taxon>Euphorbiaceae</taxon>
        <taxon>Acalyphoideae</taxon>
        <taxon>Acalypheae</taxon>
        <taxon>Ricinus</taxon>
    </lineage>
</organism>